<dbReference type="GO" id="GO:0009507">
    <property type="term" value="C:chloroplast"/>
    <property type="evidence" value="ECO:0007669"/>
    <property type="project" value="TreeGrafter"/>
</dbReference>
<proteinExistence type="predicted"/>
<dbReference type="InterPro" id="IPR044705">
    <property type="entry name" value="CCB4"/>
</dbReference>
<evidence type="ECO:0000313" key="1">
    <source>
        <dbReference type="EMBL" id="GJQ13603.1"/>
    </source>
</evidence>
<keyword evidence="2" id="KW-1185">Reference proteome</keyword>
<dbReference type="Pfam" id="PF11152">
    <property type="entry name" value="CCB2_CCB4"/>
    <property type="match status" value="1"/>
</dbReference>
<reference evidence="1" key="1">
    <citation type="journal article" date="2022" name="Proc. Natl. Acad. Sci. U.S.A.">
        <title>Life cycle and functional genomics of the unicellular red alga Galdieria for elucidating algal and plant evolution and industrial use.</title>
        <authorList>
            <person name="Hirooka S."/>
            <person name="Itabashi T."/>
            <person name="Ichinose T.M."/>
            <person name="Onuma R."/>
            <person name="Fujiwara T."/>
            <person name="Yamashita S."/>
            <person name="Jong L.W."/>
            <person name="Tomita R."/>
            <person name="Iwane A.H."/>
            <person name="Miyagishima S.Y."/>
        </authorList>
    </citation>
    <scope>NUCLEOTIDE SEQUENCE</scope>
    <source>
        <strain evidence="1">NBRC 102759</strain>
    </source>
</reference>
<gene>
    <name evidence="1" type="ORF">GpartN1_g5394.t1</name>
</gene>
<dbReference type="EMBL" id="BQMJ01000045">
    <property type="protein sequence ID" value="GJQ13603.1"/>
    <property type="molecule type" value="Genomic_DNA"/>
</dbReference>
<organism evidence="1 2">
    <name type="scientific">Galdieria partita</name>
    <dbReference type="NCBI Taxonomy" id="83374"/>
    <lineage>
        <taxon>Eukaryota</taxon>
        <taxon>Rhodophyta</taxon>
        <taxon>Bangiophyceae</taxon>
        <taxon>Galdieriales</taxon>
        <taxon>Galdieriaceae</taxon>
        <taxon>Galdieria</taxon>
    </lineage>
</organism>
<dbReference type="InterPro" id="IPR021325">
    <property type="entry name" value="CCB2/CCB4"/>
</dbReference>
<protein>
    <submittedName>
        <fullName evidence="1">Uncharacterized protein</fullName>
    </submittedName>
</protein>
<dbReference type="AlphaFoldDB" id="A0A9C7PZ70"/>
<comment type="caution">
    <text evidence="1">The sequence shown here is derived from an EMBL/GenBank/DDBJ whole genome shotgun (WGS) entry which is preliminary data.</text>
</comment>
<name>A0A9C7PZ70_9RHOD</name>
<evidence type="ECO:0000313" key="2">
    <source>
        <dbReference type="Proteomes" id="UP001061958"/>
    </source>
</evidence>
<dbReference type="GO" id="GO:0010190">
    <property type="term" value="P:cytochrome b6f complex assembly"/>
    <property type="evidence" value="ECO:0007669"/>
    <property type="project" value="TreeGrafter"/>
</dbReference>
<sequence>MRLGLVHLSSSPICIKLSLLAYSRATKSFSKALRIKSFRAVLYSLNSSFSLRKSNSSCGMDKSFVCLGEERKTQQQPADRDAFIVGIATCILFSVAMNRFFSVELTTSQERADLLEVIFSVLSLIHVLWRQDLKTKEEEFEILLGKDYREINVHMNHQSLLKLENLCRWIQEATYAKSIVIQQSDLTLVRLGPGQEGQQVTLGELAKQCLITGEASYLADLNIVVGRNEFNYMPSNCKSIYMEPLTKDILLILGCGKVRPFTEVDLIWIRSIKGQLVDLFVNKNHYVTDTRLFLE</sequence>
<dbReference type="OrthoDB" id="4724at2759"/>
<dbReference type="PANTHER" id="PTHR34943">
    <property type="match status" value="1"/>
</dbReference>
<dbReference type="Proteomes" id="UP001061958">
    <property type="component" value="Unassembled WGS sequence"/>
</dbReference>
<accession>A0A9C7PZ70</accession>
<reference evidence="1" key="2">
    <citation type="submission" date="2022-01" db="EMBL/GenBank/DDBJ databases">
        <authorList>
            <person name="Hirooka S."/>
            <person name="Miyagishima S.Y."/>
        </authorList>
    </citation>
    <scope>NUCLEOTIDE SEQUENCE</scope>
    <source>
        <strain evidence="1">NBRC 102759</strain>
    </source>
</reference>
<dbReference type="PANTHER" id="PTHR34943:SF2">
    <property type="entry name" value="PROTEIN COFACTOR ASSEMBLY OF COMPLEX C SUBUNIT B CCB4, CHLOROPLASTIC"/>
    <property type="match status" value="1"/>
</dbReference>